<evidence type="ECO:0000259" key="2">
    <source>
        <dbReference type="Pfam" id="PF01757"/>
    </source>
</evidence>
<evidence type="ECO:0000313" key="4">
    <source>
        <dbReference type="EMBL" id="HHI88460.1"/>
    </source>
</evidence>
<keyword evidence="4" id="KW-0808">Transferase</keyword>
<protein>
    <submittedName>
        <fullName evidence="4">Acyltransferase</fullName>
    </submittedName>
</protein>
<dbReference type="GO" id="GO:0009103">
    <property type="term" value="P:lipopolysaccharide biosynthetic process"/>
    <property type="evidence" value="ECO:0007669"/>
    <property type="project" value="TreeGrafter"/>
</dbReference>
<accession>A0A7V5NWK0</accession>
<feature type="transmembrane region" description="Helical" evidence="1">
    <location>
        <begin position="64"/>
        <end position="84"/>
    </location>
</feature>
<feature type="transmembrane region" description="Helical" evidence="1">
    <location>
        <begin position="309"/>
        <end position="328"/>
    </location>
</feature>
<name>A0A7V5NWK0_9PROT</name>
<dbReference type="Pfam" id="PF01757">
    <property type="entry name" value="Acyl_transf_3"/>
    <property type="match status" value="1"/>
</dbReference>
<dbReference type="AlphaFoldDB" id="A0A7V5NWK0"/>
<feature type="transmembrane region" description="Helical" evidence="1">
    <location>
        <begin position="276"/>
        <end position="297"/>
    </location>
</feature>
<dbReference type="PANTHER" id="PTHR23028">
    <property type="entry name" value="ACETYLTRANSFERASE"/>
    <property type="match status" value="1"/>
</dbReference>
<feature type="transmembrane region" description="Helical" evidence="1">
    <location>
        <begin position="175"/>
        <end position="191"/>
    </location>
</feature>
<dbReference type="PANTHER" id="PTHR23028:SF53">
    <property type="entry name" value="ACYL_TRANSF_3 DOMAIN-CONTAINING PROTEIN"/>
    <property type="match status" value="1"/>
</dbReference>
<feature type="transmembrane region" description="Helical" evidence="1">
    <location>
        <begin position="198"/>
        <end position="217"/>
    </location>
</feature>
<feature type="transmembrane region" description="Helical" evidence="1">
    <location>
        <begin position="105"/>
        <end position="124"/>
    </location>
</feature>
<keyword evidence="1" id="KW-1133">Transmembrane helix</keyword>
<gene>
    <name evidence="4" type="ORF">ENK01_00780</name>
</gene>
<keyword evidence="1" id="KW-0812">Transmembrane</keyword>
<feature type="transmembrane region" description="Helical" evidence="1">
    <location>
        <begin position="382"/>
        <end position="404"/>
    </location>
</feature>
<evidence type="ECO:0000256" key="1">
    <source>
        <dbReference type="SAM" id="Phobius"/>
    </source>
</evidence>
<dbReference type="InterPro" id="IPR050879">
    <property type="entry name" value="Acyltransferase_3"/>
</dbReference>
<evidence type="ECO:0000259" key="3">
    <source>
        <dbReference type="Pfam" id="PF19040"/>
    </source>
</evidence>
<keyword evidence="1" id="KW-0472">Membrane</keyword>
<dbReference type="EMBL" id="DROP01000054">
    <property type="protein sequence ID" value="HHI88460.1"/>
    <property type="molecule type" value="Genomic_DNA"/>
</dbReference>
<dbReference type="GO" id="GO:0016747">
    <property type="term" value="F:acyltransferase activity, transferring groups other than amino-acyl groups"/>
    <property type="evidence" value="ECO:0007669"/>
    <property type="project" value="InterPro"/>
</dbReference>
<dbReference type="Pfam" id="PF19040">
    <property type="entry name" value="SGNH"/>
    <property type="match status" value="1"/>
</dbReference>
<feature type="transmembrane region" description="Helical" evidence="1">
    <location>
        <begin position="250"/>
        <end position="270"/>
    </location>
</feature>
<keyword evidence="4" id="KW-0012">Acyltransferase</keyword>
<feature type="domain" description="SGNH" evidence="3">
    <location>
        <begin position="450"/>
        <end position="649"/>
    </location>
</feature>
<reference evidence="4" key="1">
    <citation type="journal article" date="2020" name="mSystems">
        <title>Genome- and Community-Level Interaction Insights into Carbon Utilization and Element Cycling Functions of Hydrothermarchaeota in Hydrothermal Sediment.</title>
        <authorList>
            <person name="Zhou Z."/>
            <person name="Liu Y."/>
            <person name="Xu W."/>
            <person name="Pan J."/>
            <person name="Luo Z.H."/>
            <person name="Li M."/>
        </authorList>
    </citation>
    <scope>NUCLEOTIDE SEQUENCE [LARGE SCALE GENOMIC DNA]</scope>
    <source>
        <strain evidence="4">HyVt-538</strain>
    </source>
</reference>
<dbReference type="GO" id="GO:0016020">
    <property type="term" value="C:membrane"/>
    <property type="evidence" value="ECO:0007669"/>
    <property type="project" value="TreeGrafter"/>
</dbReference>
<proteinExistence type="predicted"/>
<feature type="domain" description="Acyltransferase 3" evidence="2">
    <location>
        <begin position="39"/>
        <end position="358"/>
    </location>
</feature>
<feature type="transmembrane region" description="Helical" evidence="1">
    <location>
        <begin position="223"/>
        <end position="243"/>
    </location>
</feature>
<feature type="transmembrane region" description="Helical" evidence="1">
    <location>
        <begin position="340"/>
        <end position="361"/>
    </location>
</feature>
<dbReference type="InterPro" id="IPR002656">
    <property type="entry name" value="Acyl_transf_3_dom"/>
</dbReference>
<comment type="caution">
    <text evidence="4">The sequence shown here is derived from an EMBL/GenBank/DDBJ whole genome shotgun (WGS) entry which is preliminary data.</text>
</comment>
<organism evidence="4">
    <name type="scientific">Hellea balneolensis</name>
    <dbReference type="NCBI Taxonomy" id="287478"/>
    <lineage>
        <taxon>Bacteria</taxon>
        <taxon>Pseudomonadati</taxon>
        <taxon>Pseudomonadota</taxon>
        <taxon>Alphaproteobacteria</taxon>
        <taxon>Maricaulales</taxon>
        <taxon>Robiginitomaculaceae</taxon>
        <taxon>Hellea</taxon>
    </lineage>
</organism>
<sequence length="664" mass="73411">MAKGERGHAGFFRRQTHQGPACSWLGVKMRSKTLPYRPDIDGLRAIAVLSVVFYHYQVPGFPGGFIGVDIFFVISGYLITRLVYQQARAGTFSFRDFYLRRIRRLFPALALTLLLTLLGAALVLPPEQLARLGRIAGAAVLSLSNLMFWREAGYFDGAAQTKPLLHTWSLGVEEQFYLVWPALILLCSRHLNRRSMAGLMAGLVVLGVLITGGLGGAHAAATFYLTPFRLPEFALGALMVFLDPSRPRKAVIVTPLFLLGLALMSVPVFVYTDKMVFPGFAAIWPCLGAGLLIFTGPNTRLNTLLANRAMVGIGLISYSLYLIHWPLFVLAHQSLGPLSGLMRVALIGLSVLLAALSYRFVETPFRQKWQTPRFYKLLGRPGGYVGMAVLVLCLSASAALGGGWKGRYNAALKTLLDTKEDYRTTNRLGSCYQLKTAHWQDIPRACYDPSLLPDNDRPDILLVGSSYSADLYPGLSKVLVNADLLQLSKAGCLFRNVHLDKNIPACNAYNRFVFDQVLPNHHYDLVIISTGGTPGKAWEKTRAVFDALGQDYVVMGDRPKFTEDPKILVSRHGRRAGPRAVLEAVLSRAARFPDDQAWRAALPPDKFFSLTEALCPTPQTCQWIVQGHLVYRDKNHFNTDGAVLIAKAFSTWLSQNRPGLVKTP</sequence>
<dbReference type="Proteomes" id="UP000885806">
    <property type="component" value="Unassembled WGS sequence"/>
</dbReference>
<dbReference type="InterPro" id="IPR043968">
    <property type="entry name" value="SGNH"/>
</dbReference>